<gene>
    <name evidence="2" type="ORF">Tci_871928</name>
</gene>
<evidence type="ECO:0000313" key="2">
    <source>
        <dbReference type="EMBL" id="GFC99958.1"/>
    </source>
</evidence>
<evidence type="ECO:0000256" key="1">
    <source>
        <dbReference type="SAM" id="SignalP"/>
    </source>
</evidence>
<organism evidence="2">
    <name type="scientific">Tanacetum cinerariifolium</name>
    <name type="common">Dalmatian daisy</name>
    <name type="synonym">Chrysanthemum cinerariifolium</name>
    <dbReference type="NCBI Taxonomy" id="118510"/>
    <lineage>
        <taxon>Eukaryota</taxon>
        <taxon>Viridiplantae</taxon>
        <taxon>Streptophyta</taxon>
        <taxon>Embryophyta</taxon>
        <taxon>Tracheophyta</taxon>
        <taxon>Spermatophyta</taxon>
        <taxon>Magnoliopsida</taxon>
        <taxon>eudicotyledons</taxon>
        <taxon>Gunneridae</taxon>
        <taxon>Pentapetalae</taxon>
        <taxon>asterids</taxon>
        <taxon>campanulids</taxon>
        <taxon>Asterales</taxon>
        <taxon>Asteraceae</taxon>
        <taxon>Asteroideae</taxon>
        <taxon>Anthemideae</taxon>
        <taxon>Anthemidinae</taxon>
        <taxon>Tanacetum</taxon>
    </lineage>
</organism>
<proteinExistence type="predicted"/>
<dbReference type="EMBL" id="BKCJ011181832">
    <property type="protein sequence ID" value="GFC99958.1"/>
    <property type="molecule type" value="Genomic_DNA"/>
</dbReference>
<accession>A0A699SSP5</accession>
<feature type="signal peptide" evidence="1">
    <location>
        <begin position="1"/>
        <end position="21"/>
    </location>
</feature>
<dbReference type="AlphaFoldDB" id="A0A699SSP5"/>
<sequence>MGHNYGVKAVAALIYSAFVGASSSGSKPDQDMIYDDFDQVDQIEMEELDLKWQLAMLSSRINKFEKKAG</sequence>
<protein>
    <submittedName>
        <fullName evidence="2">Ribonuclease H-like domain-containing protein</fullName>
    </submittedName>
</protein>
<reference evidence="2" key="1">
    <citation type="journal article" date="2019" name="Sci. Rep.">
        <title>Draft genome of Tanacetum cinerariifolium, the natural source of mosquito coil.</title>
        <authorList>
            <person name="Yamashiro T."/>
            <person name="Shiraishi A."/>
            <person name="Satake H."/>
            <person name="Nakayama K."/>
        </authorList>
    </citation>
    <scope>NUCLEOTIDE SEQUENCE</scope>
</reference>
<feature type="chain" id="PRO_5025674962" evidence="1">
    <location>
        <begin position="22"/>
        <end position="69"/>
    </location>
</feature>
<name>A0A699SSP5_TANCI</name>
<keyword evidence="1" id="KW-0732">Signal</keyword>
<comment type="caution">
    <text evidence="2">The sequence shown here is derived from an EMBL/GenBank/DDBJ whole genome shotgun (WGS) entry which is preliminary data.</text>
</comment>